<dbReference type="EMBL" id="JAUHHC010000001">
    <property type="protein sequence ID" value="MDN3918911.1"/>
    <property type="molecule type" value="Genomic_DNA"/>
</dbReference>
<dbReference type="Proteomes" id="UP001228044">
    <property type="component" value="Unassembled WGS sequence"/>
</dbReference>
<organism evidence="4 5">
    <name type="scientific">Roseateles violae</name>
    <dbReference type="NCBI Taxonomy" id="3058042"/>
    <lineage>
        <taxon>Bacteria</taxon>
        <taxon>Pseudomonadati</taxon>
        <taxon>Pseudomonadota</taxon>
        <taxon>Betaproteobacteria</taxon>
        <taxon>Burkholderiales</taxon>
        <taxon>Sphaerotilaceae</taxon>
        <taxon>Roseateles</taxon>
    </lineage>
</organism>
<dbReference type="InterPro" id="IPR029058">
    <property type="entry name" value="AB_hydrolase_fold"/>
</dbReference>
<reference evidence="4 5" key="1">
    <citation type="submission" date="2023-06" db="EMBL/GenBank/DDBJ databases">
        <title>Pelomonas sp. PFR6 16S ribosomal RNA gene Genome sequencing and assembly.</title>
        <authorList>
            <person name="Woo H."/>
        </authorList>
    </citation>
    <scope>NUCLEOTIDE SEQUENCE [LARGE SCALE GENOMIC DNA]</scope>
    <source>
        <strain evidence="4 5">PFR6</strain>
    </source>
</reference>
<proteinExistence type="predicted"/>
<evidence type="ECO:0000259" key="3">
    <source>
        <dbReference type="Pfam" id="PF00326"/>
    </source>
</evidence>
<dbReference type="InterPro" id="IPR001375">
    <property type="entry name" value="Peptidase_S9_cat"/>
</dbReference>
<gene>
    <name evidence="4" type="ORF">QWJ38_01345</name>
</gene>
<dbReference type="PANTHER" id="PTHR42776:SF27">
    <property type="entry name" value="DIPEPTIDYL PEPTIDASE FAMILY MEMBER 6"/>
    <property type="match status" value="1"/>
</dbReference>
<dbReference type="Pfam" id="PF00326">
    <property type="entry name" value="Peptidase_S9"/>
    <property type="match status" value="1"/>
</dbReference>
<evidence type="ECO:0000256" key="1">
    <source>
        <dbReference type="ARBA" id="ARBA00022801"/>
    </source>
</evidence>
<name>A0ABT8DKG3_9BURK</name>
<keyword evidence="2" id="KW-0732">Signal</keyword>
<comment type="caution">
    <text evidence="4">The sequence shown here is derived from an EMBL/GenBank/DDBJ whole genome shotgun (WGS) entry which is preliminary data.</text>
</comment>
<accession>A0ABT8DKG3</accession>
<feature type="domain" description="Peptidase S9 prolyl oligopeptidase catalytic" evidence="3">
    <location>
        <begin position="456"/>
        <end position="669"/>
    </location>
</feature>
<keyword evidence="1" id="KW-0378">Hydrolase</keyword>
<sequence length="678" mass="75786">MRRLDWPLVRRAAGGLLAALVLAAPVGKPRAQTTAPPPPIEDFFRVPQLINPVLSPDGRFVAAAIGGPTGRKRLGIIDLERLDDSKIVAGFRDGDVERYQWVNNERLVLTVSDRQNAGRWLPPGLWAVNRDGSDFRQLIKAEQDWLSERGGRLVDRRLSYEWQLHSTLRDGSDDVVVEGASWGNSGEFSHFRLARLDTKTGLTRNLSEGAPENAWHWVLDRQGAPAAVTTHSRGRYASYLKTGSGWQLWEEGDAYKGKFAEPYWIGPKGELLVLARLGSDTDALFQLDRATLKLPAQPVLSLQGYDFKGQPIYDRGSERILGYHYESDARGTAWVDAGMRALQAEIDKLLPGTVNRIDCERCSSVPTVLISASSDRMPPVYYLYQRETRQIQVLGSSRPWIKPAQMGLRDMYRFKARDGLEIPVLVTQPPGKAGGPRPAVVLVHGGPWVRGAHWEWEQHAQFLASRGYVVIEPEFRGSTGYGGRHFRAGWKQWGLAMQDDVADALQWAVGQGWVDPQRACIAGASYGGYATLMGLIKHPELYRCGFQWVGVSDIELMYTISWSDFSADWKGYGMPQLVGDRVKDAQQLKDTSPLAQAQRLKRPLLMAYGGQDRRVPIKHGSDFLDALSTAGNKQVEWIVYPDEGHGWYELKTNIDFWSRVEKFLDRHIGPSARTAAGG</sequence>
<dbReference type="SUPFAM" id="SSF82171">
    <property type="entry name" value="DPP6 N-terminal domain-like"/>
    <property type="match status" value="1"/>
</dbReference>
<evidence type="ECO:0000313" key="5">
    <source>
        <dbReference type="Proteomes" id="UP001228044"/>
    </source>
</evidence>
<evidence type="ECO:0000256" key="2">
    <source>
        <dbReference type="SAM" id="SignalP"/>
    </source>
</evidence>
<dbReference type="SUPFAM" id="SSF53474">
    <property type="entry name" value="alpha/beta-Hydrolases"/>
    <property type="match status" value="1"/>
</dbReference>
<dbReference type="Gene3D" id="3.40.50.1820">
    <property type="entry name" value="alpha/beta hydrolase"/>
    <property type="match status" value="1"/>
</dbReference>
<evidence type="ECO:0000313" key="4">
    <source>
        <dbReference type="EMBL" id="MDN3918911.1"/>
    </source>
</evidence>
<dbReference type="RefSeq" id="WP_290357238.1">
    <property type="nucleotide sequence ID" value="NZ_JAUHHC010000001.1"/>
</dbReference>
<protein>
    <submittedName>
        <fullName evidence="4">Prolyl oligopeptidase family serine peptidase</fullName>
    </submittedName>
</protein>
<feature type="chain" id="PRO_5046863513" evidence="2">
    <location>
        <begin position="24"/>
        <end position="678"/>
    </location>
</feature>
<keyword evidence="5" id="KW-1185">Reference proteome</keyword>
<feature type="signal peptide" evidence="2">
    <location>
        <begin position="1"/>
        <end position="23"/>
    </location>
</feature>
<dbReference type="PANTHER" id="PTHR42776">
    <property type="entry name" value="SERINE PEPTIDASE S9 FAMILY MEMBER"/>
    <property type="match status" value="1"/>
</dbReference>